<proteinExistence type="predicted"/>
<evidence type="ECO:0000256" key="1">
    <source>
        <dbReference type="SAM" id="MobiDB-lite"/>
    </source>
</evidence>
<dbReference type="AlphaFoldDB" id="A0A699HHD0"/>
<organism evidence="2">
    <name type="scientific">Tanacetum cinerariifolium</name>
    <name type="common">Dalmatian daisy</name>
    <name type="synonym">Chrysanthemum cinerariifolium</name>
    <dbReference type="NCBI Taxonomy" id="118510"/>
    <lineage>
        <taxon>Eukaryota</taxon>
        <taxon>Viridiplantae</taxon>
        <taxon>Streptophyta</taxon>
        <taxon>Embryophyta</taxon>
        <taxon>Tracheophyta</taxon>
        <taxon>Spermatophyta</taxon>
        <taxon>Magnoliopsida</taxon>
        <taxon>eudicotyledons</taxon>
        <taxon>Gunneridae</taxon>
        <taxon>Pentapetalae</taxon>
        <taxon>asterids</taxon>
        <taxon>campanulids</taxon>
        <taxon>Asterales</taxon>
        <taxon>Asteraceae</taxon>
        <taxon>Asteroideae</taxon>
        <taxon>Anthemideae</taxon>
        <taxon>Anthemidinae</taxon>
        <taxon>Tanacetum</taxon>
    </lineage>
</organism>
<reference evidence="2" key="1">
    <citation type="journal article" date="2019" name="Sci. Rep.">
        <title>Draft genome of Tanacetum cinerariifolium, the natural source of mosquito coil.</title>
        <authorList>
            <person name="Yamashiro T."/>
            <person name="Shiraishi A."/>
            <person name="Satake H."/>
            <person name="Nakayama K."/>
        </authorList>
    </citation>
    <scope>NUCLEOTIDE SEQUENCE</scope>
</reference>
<comment type="caution">
    <text evidence="2">The sequence shown here is derived from an EMBL/GenBank/DDBJ whole genome shotgun (WGS) entry which is preliminary data.</text>
</comment>
<gene>
    <name evidence="2" type="ORF">Tci_390639</name>
</gene>
<protein>
    <submittedName>
        <fullName evidence="2">Uncharacterized protein</fullName>
    </submittedName>
</protein>
<feature type="region of interest" description="Disordered" evidence="1">
    <location>
        <begin position="267"/>
        <end position="306"/>
    </location>
</feature>
<feature type="compositionally biased region" description="Basic and acidic residues" evidence="1">
    <location>
        <begin position="279"/>
        <end position="306"/>
    </location>
</feature>
<feature type="compositionally biased region" description="Polar residues" evidence="1">
    <location>
        <begin position="267"/>
        <end position="277"/>
    </location>
</feature>
<sequence length="547" mass="61496">MMNKLGIDNLDIDDLYNNLKVYEADINGSFGSSSYLLNVAFVSTKSTSITNELNASYGVSTAIGRRIAEQPGTQGTRVEMLGMQDIEEDIMVKGMQERRMKKHCAKVRTGLGYDSQFNEKEVLDVKEIEVTETIFDNRSSDEENSLASDRFKKGEGYHAVPPPLTGNYMPPKSDLSFAGLDDSIYKFKISETVTSLTKDDKDALETSTAFVEKTKEGHLQHALKNKRIVNSGCSRHMTRNKAYLANYQEINDGGFVAFSSSRVFAGNQTNKNAGPQDTNDDKAVDDKPKDDTGSKTVEKPINKEDHAYRDELDRLMNQEKEASDAADTLRKEFEQGCMDQRGATKAGITNSFNNVSYLVNAAKADSNNMESSTVVSLIPTHRVHIDHPKDQILEDPKSAIQIRGKEKKSFEAHHFMEPKKVAQALDDEIWVEAMQEELLQFSLQKVKQSEEGIFISQDKYVAKILKRLHQRFHIFMLGKGYLGISKVNLNWAFGILEILHLTWKPIQIVIMLELILTGNPQQEQTIVATSTTEVEYVAAAHYCRHVL</sequence>
<name>A0A699HHD0_TANCI</name>
<evidence type="ECO:0000313" key="2">
    <source>
        <dbReference type="EMBL" id="GEY18665.1"/>
    </source>
</evidence>
<dbReference type="EMBL" id="BKCJ010158359">
    <property type="protein sequence ID" value="GEY18665.1"/>
    <property type="molecule type" value="Genomic_DNA"/>
</dbReference>
<accession>A0A699HHD0</accession>